<feature type="compositionally biased region" description="Polar residues" evidence="5">
    <location>
        <begin position="25"/>
        <end position="73"/>
    </location>
</feature>
<accession>A0A8H3FQT7</accession>
<dbReference type="PANTHER" id="PTHR17453:SF0">
    <property type="entry name" value="SIGNAL RECOGNITION PARTICLE 19 KDA PROTEIN"/>
    <property type="match status" value="1"/>
</dbReference>
<organism evidence="6 7">
    <name type="scientific">Heterodermia speciosa</name>
    <dbReference type="NCBI Taxonomy" id="116794"/>
    <lineage>
        <taxon>Eukaryota</taxon>
        <taxon>Fungi</taxon>
        <taxon>Dikarya</taxon>
        <taxon>Ascomycota</taxon>
        <taxon>Pezizomycotina</taxon>
        <taxon>Lecanoromycetes</taxon>
        <taxon>OSLEUM clade</taxon>
        <taxon>Lecanoromycetidae</taxon>
        <taxon>Caliciales</taxon>
        <taxon>Physciaceae</taxon>
        <taxon>Heterodermia</taxon>
    </lineage>
</organism>
<dbReference type="EMBL" id="CAJPDS010000050">
    <property type="protein sequence ID" value="CAF9929086.1"/>
    <property type="molecule type" value="Genomic_DNA"/>
</dbReference>
<feature type="region of interest" description="Disordered" evidence="5">
    <location>
        <begin position="237"/>
        <end position="278"/>
    </location>
</feature>
<evidence type="ECO:0000313" key="6">
    <source>
        <dbReference type="EMBL" id="CAF9929086.1"/>
    </source>
</evidence>
<comment type="caution">
    <text evidence="6">The sequence shown here is derived from an EMBL/GenBank/DDBJ whole genome shotgun (WGS) entry which is preliminary data.</text>
</comment>
<keyword evidence="3" id="KW-0733">Signal recognition particle</keyword>
<feature type="compositionally biased region" description="Basic residues" evidence="5">
    <location>
        <begin position="269"/>
        <end position="278"/>
    </location>
</feature>
<evidence type="ECO:0000256" key="1">
    <source>
        <dbReference type="ARBA" id="ARBA00004496"/>
    </source>
</evidence>
<dbReference type="AlphaFoldDB" id="A0A8H3FQT7"/>
<feature type="region of interest" description="Disordered" evidence="5">
    <location>
        <begin position="1"/>
        <end position="80"/>
    </location>
</feature>
<evidence type="ECO:0000256" key="5">
    <source>
        <dbReference type="SAM" id="MobiDB-lite"/>
    </source>
</evidence>
<evidence type="ECO:0000256" key="2">
    <source>
        <dbReference type="ARBA" id="ARBA00022490"/>
    </source>
</evidence>
<keyword evidence="4" id="KW-0687">Ribonucleoprotein</keyword>
<dbReference type="InterPro" id="IPR036521">
    <property type="entry name" value="SRP19-like_sf"/>
</dbReference>
<dbReference type="Proteomes" id="UP000664521">
    <property type="component" value="Unassembled WGS sequence"/>
</dbReference>
<evidence type="ECO:0000256" key="3">
    <source>
        <dbReference type="ARBA" id="ARBA00023135"/>
    </source>
</evidence>
<dbReference type="OrthoDB" id="2190947at2759"/>
<dbReference type="Pfam" id="PF01922">
    <property type="entry name" value="SRP19"/>
    <property type="match status" value="1"/>
</dbReference>
<proteinExistence type="predicted"/>
<sequence>MSQHARIEELSSSDSDPSEQDPTEFLTSPLQPANPTLTSTASQTAFNPSLLSPSSVAQQLAPQFRSQHHSSPSPADASRHKSYQCIYPLYFDASRTRAQGRRVGAERAVKNPLAREIVDACQGLGLDTVFEPGKMHPKDWANPGRVKVGLRRSRVGNKHHLYNLISDHLQAHPTTASSPMRLRIAGMPPPKEPLPAPAVPRGWKMGEILPLHSPALSGGGVSENILRDMMAEMQGQGGGGGLDGIGGGLAGGMGAGSDVGNRAGGGGGPKKKKDKGKK</sequence>
<feature type="compositionally biased region" description="Gly residues" evidence="5">
    <location>
        <begin position="237"/>
        <end position="268"/>
    </location>
</feature>
<dbReference type="GO" id="GO:0008312">
    <property type="term" value="F:7S RNA binding"/>
    <property type="evidence" value="ECO:0007669"/>
    <property type="project" value="InterPro"/>
</dbReference>
<protein>
    <submittedName>
        <fullName evidence="6">Signal recognition particle subunit</fullName>
    </submittedName>
</protein>
<evidence type="ECO:0000256" key="4">
    <source>
        <dbReference type="ARBA" id="ARBA00023274"/>
    </source>
</evidence>
<comment type="subcellular location">
    <subcellularLocation>
        <location evidence="1">Cytoplasm</location>
    </subcellularLocation>
</comment>
<name>A0A8H3FQT7_9LECA</name>
<dbReference type="SUPFAM" id="SSF69695">
    <property type="entry name" value="SRP19"/>
    <property type="match status" value="1"/>
</dbReference>
<dbReference type="FunFam" id="3.30.56.30:FF:000003">
    <property type="entry name" value="Signal recognition particle SEC65 subunit"/>
    <property type="match status" value="1"/>
</dbReference>
<keyword evidence="7" id="KW-1185">Reference proteome</keyword>
<dbReference type="InterPro" id="IPR002778">
    <property type="entry name" value="Signal_recog_particle_SRP19"/>
</dbReference>
<dbReference type="PANTHER" id="PTHR17453">
    <property type="entry name" value="SIGNAL RECOGNITION PARTICLE 19 KD PROTEIN"/>
    <property type="match status" value="1"/>
</dbReference>
<evidence type="ECO:0000313" key="7">
    <source>
        <dbReference type="Proteomes" id="UP000664521"/>
    </source>
</evidence>
<reference evidence="6" key="1">
    <citation type="submission" date="2021-03" db="EMBL/GenBank/DDBJ databases">
        <authorList>
            <person name="Tagirdzhanova G."/>
        </authorList>
    </citation>
    <scope>NUCLEOTIDE SEQUENCE</scope>
</reference>
<dbReference type="GO" id="GO:0005786">
    <property type="term" value="C:signal recognition particle, endoplasmic reticulum targeting"/>
    <property type="evidence" value="ECO:0007669"/>
    <property type="project" value="UniProtKB-KW"/>
</dbReference>
<keyword evidence="2" id="KW-0963">Cytoplasm</keyword>
<gene>
    <name evidence="6" type="primary">SEC65</name>
    <name evidence="6" type="ORF">HETSPECPRED_007282</name>
</gene>
<dbReference type="Gene3D" id="3.30.56.30">
    <property type="entry name" value="Signal recognition particle, SRP19-like subunit"/>
    <property type="match status" value="1"/>
</dbReference>
<dbReference type="GO" id="GO:0006617">
    <property type="term" value="P:SRP-dependent cotranslational protein targeting to membrane, signal sequence recognition"/>
    <property type="evidence" value="ECO:0007669"/>
    <property type="project" value="TreeGrafter"/>
</dbReference>